<feature type="signal peptide" evidence="1">
    <location>
        <begin position="1"/>
        <end position="18"/>
    </location>
</feature>
<reference evidence="3 4" key="1">
    <citation type="submission" date="2018-06" db="EMBL/GenBank/DDBJ databases">
        <title>Whole genome sequencing of Candida tropicalis (genome annotated by CSBL at Korea University).</title>
        <authorList>
            <person name="Ahn J."/>
        </authorList>
    </citation>
    <scope>NUCLEOTIDE SEQUENCE [LARGE SCALE GENOMIC DNA]</scope>
    <source>
        <strain evidence="3 4">ATCC 20962</strain>
    </source>
</reference>
<dbReference type="InterPro" id="IPR008675">
    <property type="entry name" value="Mating_factor_alpha_N"/>
</dbReference>
<dbReference type="Pfam" id="PF05436">
    <property type="entry name" value="MF_alpha_N"/>
    <property type="match status" value="1"/>
</dbReference>
<proteinExistence type="predicted"/>
<dbReference type="STRING" id="5486.A0A367XUR3"/>
<evidence type="ECO:0000259" key="2">
    <source>
        <dbReference type="Pfam" id="PF05436"/>
    </source>
</evidence>
<dbReference type="GO" id="GO:0005576">
    <property type="term" value="C:extracellular region"/>
    <property type="evidence" value="ECO:0007669"/>
    <property type="project" value="InterPro"/>
</dbReference>
<organism evidence="3 4">
    <name type="scientific">Candida viswanathii</name>
    <dbReference type="NCBI Taxonomy" id="5486"/>
    <lineage>
        <taxon>Eukaryota</taxon>
        <taxon>Fungi</taxon>
        <taxon>Dikarya</taxon>
        <taxon>Ascomycota</taxon>
        <taxon>Saccharomycotina</taxon>
        <taxon>Pichiomycetes</taxon>
        <taxon>Debaryomycetaceae</taxon>
        <taxon>Candida/Lodderomyces clade</taxon>
        <taxon>Candida</taxon>
    </lineage>
</organism>
<keyword evidence="1" id="KW-0732">Signal</keyword>
<dbReference type="OrthoDB" id="4018264at2759"/>
<evidence type="ECO:0000313" key="4">
    <source>
        <dbReference type="Proteomes" id="UP000253472"/>
    </source>
</evidence>
<dbReference type="AlphaFoldDB" id="A0A367XUR3"/>
<feature type="domain" description="Mating factor alpha precursor N-terminal" evidence="2">
    <location>
        <begin position="1"/>
        <end position="87"/>
    </location>
</feature>
<keyword evidence="4" id="KW-1185">Reference proteome</keyword>
<accession>A0A367XUR3</accession>
<comment type="caution">
    <text evidence="3">The sequence shown here is derived from an EMBL/GenBank/DDBJ whole genome shotgun (WGS) entry which is preliminary data.</text>
</comment>
<gene>
    <name evidence="3" type="ORF">Cantr_05344</name>
</gene>
<evidence type="ECO:0000256" key="1">
    <source>
        <dbReference type="SAM" id="SignalP"/>
    </source>
</evidence>
<name>A0A367XUR3_9ASCO</name>
<evidence type="ECO:0000313" key="3">
    <source>
        <dbReference type="EMBL" id="RCK56551.1"/>
    </source>
</evidence>
<sequence>MKFSLALLTTIAAALVAAAPTQAPVEDSDFSANETAVGIPENAVQAIIPLDGELAPVFIELDDHPAILIVNTTAAEETLSEAGVEKRDAAFRLTRYGWFSPTKRDEQA</sequence>
<dbReference type="EMBL" id="QLNQ01000029">
    <property type="protein sequence ID" value="RCK56551.1"/>
    <property type="molecule type" value="Genomic_DNA"/>
</dbReference>
<dbReference type="GO" id="GO:0007618">
    <property type="term" value="P:mating"/>
    <property type="evidence" value="ECO:0007669"/>
    <property type="project" value="InterPro"/>
</dbReference>
<feature type="chain" id="PRO_5016877332" description="Mating factor alpha precursor N-terminal domain-containing protein" evidence="1">
    <location>
        <begin position="19"/>
        <end position="108"/>
    </location>
</feature>
<dbReference type="Proteomes" id="UP000253472">
    <property type="component" value="Unassembled WGS sequence"/>
</dbReference>
<protein>
    <recommendedName>
        <fullName evidence="2">Mating factor alpha precursor N-terminal domain-containing protein</fullName>
    </recommendedName>
</protein>